<reference evidence="3 4" key="1">
    <citation type="journal article" date="2019" name="Int. J. Syst. Evol. Microbiol.">
        <title>The Global Catalogue of Microorganisms (GCM) 10K type strain sequencing project: providing services to taxonomists for standard genome sequencing and annotation.</title>
        <authorList>
            <consortium name="The Broad Institute Genomics Platform"/>
            <consortium name="The Broad Institute Genome Sequencing Center for Infectious Disease"/>
            <person name="Wu L."/>
            <person name="Ma J."/>
        </authorList>
    </citation>
    <scope>NUCLEOTIDE SEQUENCE [LARGE SCALE GENOMIC DNA]</scope>
    <source>
        <strain evidence="3 4">JCM 15749</strain>
    </source>
</reference>
<dbReference type="Gene3D" id="3.30.70.100">
    <property type="match status" value="1"/>
</dbReference>
<dbReference type="InterPro" id="IPR050404">
    <property type="entry name" value="Heme-degrading_MO"/>
</dbReference>
<dbReference type="PANTHER" id="PTHR34474:SF2">
    <property type="entry name" value="SIGNAL TRANSDUCTION PROTEIN TRAP"/>
    <property type="match status" value="1"/>
</dbReference>
<name>A0ABN2W4Q3_9ACTN</name>
<comment type="caution">
    <text evidence="3">The sequence shown here is derived from an EMBL/GenBank/DDBJ whole genome shotgun (WGS) entry which is preliminary data.</text>
</comment>
<dbReference type="SUPFAM" id="SSF54909">
    <property type="entry name" value="Dimeric alpha+beta barrel"/>
    <property type="match status" value="1"/>
</dbReference>
<keyword evidence="3" id="KW-0560">Oxidoreductase</keyword>
<dbReference type="InterPro" id="IPR011008">
    <property type="entry name" value="Dimeric_a/b-barrel"/>
</dbReference>
<evidence type="ECO:0000256" key="1">
    <source>
        <dbReference type="SAM" id="MobiDB-lite"/>
    </source>
</evidence>
<proteinExistence type="predicted"/>
<evidence type="ECO:0000259" key="2">
    <source>
        <dbReference type="PROSITE" id="PS51725"/>
    </source>
</evidence>
<keyword evidence="3" id="KW-0503">Monooxygenase</keyword>
<protein>
    <submittedName>
        <fullName evidence="3">Antibiotic biosynthesis monooxygenase</fullName>
    </submittedName>
</protein>
<keyword evidence="4" id="KW-1185">Reference proteome</keyword>
<gene>
    <name evidence="3" type="ORF">GCM10009821_25170</name>
</gene>
<organism evidence="3 4">
    <name type="scientific">Aeromicrobium halocynthiae</name>
    <dbReference type="NCBI Taxonomy" id="560557"/>
    <lineage>
        <taxon>Bacteria</taxon>
        <taxon>Bacillati</taxon>
        <taxon>Actinomycetota</taxon>
        <taxon>Actinomycetes</taxon>
        <taxon>Propionibacteriales</taxon>
        <taxon>Nocardioidaceae</taxon>
        <taxon>Aeromicrobium</taxon>
    </lineage>
</organism>
<dbReference type="InterPro" id="IPR007138">
    <property type="entry name" value="ABM_dom"/>
</dbReference>
<accession>A0ABN2W4Q3</accession>
<sequence>MTVIRINAITVPADSGDELAHRFAARAGAVDGADGFEGFELLKPTDGRDQWLVVTRWRDDAAFQAWLDSPAFAHGHRSESERGGGEAQRPVSSHSEVWSYEIAGGSPA</sequence>
<dbReference type="Proteomes" id="UP001501480">
    <property type="component" value="Unassembled WGS sequence"/>
</dbReference>
<dbReference type="RefSeq" id="WP_344329253.1">
    <property type="nucleotide sequence ID" value="NZ_BAAAPY010000010.1"/>
</dbReference>
<dbReference type="EMBL" id="BAAAPY010000010">
    <property type="protein sequence ID" value="GAA2083121.1"/>
    <property type="molecule type" value="Genomic_DNA"/>
</dbReference>
<dbReference type="PANTHER" id="PTHR34474">
    <property type="entry name" value="SIGNAL TRANSDUCTION PROTEIN TRAP"/>
    <property type="match status" value="1"/>
</dbReference>
<feature type="region of interest" description="Disordered" evidence="1">
    <location>
        <begin position="74"/>
        <end position="108"/>
    </location>
</feature>
<evidence type="ECO:0000313" key="3">
    <source>
        <dbReference type="EMBL" id="GAA2083121.1"/>
    </source>
</evidence>
<dbReference type="PROSITE" id="PS51725">
    <property type="entry name" value="ABM"/>
    <property type="match status" value="1"/>
</dbReference>
<evidence type="ECO:0000313" key="4">
    <source>
        <dbReference type="Proteomes" id="UP001501480"/>
    </source>
</evidence>
<dbReference type="GO" id="GO:0004497">
    <property type="term" value="F:monooxygenase activity"/>
    <property type="evidence" value="ECO:0007669"/>
    <property type="project" value="UniProtKB-KW"/>
</dbReference>
<feature type="domain" description="ABM" evidence="2">
    <location>
        <begin position="3"/>
        <end position="92"/>
    </location>
</feature>
<dbReference type="Pfam" id="PF03992">
    <property type="entry name" value="ABM"/>
    <property type="match status" value="1"/>
</dbReference>